<name>A0AAN9AD15_HALRR</name>
<feature type="transmembrane region" description="Helical" evidence="1">
    <location>
        <begin position="26"/>
        <end position="48"/>
    </location>
</feature>
<evidence type="ECO:0000313" key="3">
    <source>
        <dbReference type="Proteomes" id="UP001381693"/>
    </source>
</evidence>
<dbReference type="AlphaFoldDB" id="A0AAN9AD15"/>
<organism evidence="2 3">
    <name type="scientific">Halocaridina rubra</name>
    <name type="common">Hawaiian red shrimp</name>
    <dbReference type="NCBI Taxonomy" id="373956"/>
    <lineage>
        <taxon>Eukaryota</taxon>
        <taxon>Metazoa</taxon>
        <taxon>Ecdysozoa</taxon>
        <taxon>Arthropoda</taxon>
        <taxon>Crustacea</taxon>
        <taxon>Multicrustacea</taxon>
        <taxon>Malacostraca</taxon>
        <taxon>Eumalacostraca</taxon>
        <taxon>Eucarida</taxon>
        <taxon>Decapoda</taxon>
        <taxon>Pleocyemata</taxon>
        <taxon>Caridea</taxon>
        <taxon>Atyoidea</taxon>
        <taxon>Atyidae</taxon>
        <taxon>Halocaridina</taxon>
    </lineage>
</organism>
<keyword evidence="1" id="KW-1133">Transmembrane helix</keyword>
<gene>
    <name evidence="2" type="ORF">SK128_017382</name>
</gene>
<keyword evidence="1" id="KW-0812">Transmembrane</keyword>
<evidence type="ECO:0000256" key="1">
    <source>
        <dbReference type="SAM" id="Phobius"/>
    </source>
</evidence>
<comment type="caution">
    <text evidence="2">The sequence shown here is derived from an EMBL/GenBank/DDBJ whole genome shotgun (WGS) entry which is preliminary data.</text>
</comment>
<evidence type="ECO:0000313" key="2">
    <source>
        <dbReference type="EMBL" id="KAK7084008.1"/>
    </source>
</evidence>
<protein>
    <submittedName>
        <fullName evidence="2">Uncharacterized protein</fullName>
    </submittedName>
</protein>
<keyword evidence="3" id="KW-1185">Reference proteome</keyword>
<accession>A0AAN9AD15</accession>
<sequence>TCVIIAISIYIGARTFFHVDTQPNNLATGILISALIITPTLLICIIFRQIANIHQTFLEIILNFVLFAGLLTVGSIGIHTWKYEYGAGRMRDEALTMSSFCILACVAYFADFITVILLYND</sequence>
<keyword evidence="1" id="KW-0472">Membrane</keyword>
<feature type="transmembrane region" description="Helical" evidence="1">
    <location>
        <begin position="94"/>
        <end position="119"/>
    </location>
</feature>
<feature type="transmembrane region" description="Helical" evidence="1">
    <location>
        <begin position="60"/>
        <end position="82"/>
    </location>
</feature>
<reference evidence="2 3" key="1">
    <citation type="submission" date="2023-11" db="EMBL/GenBank/DDBJ databases">
        <title>Halocaridina rubra genome assembly.</title>
        <authorList>
            <person name="Smith C."/>
        </authorList>
    </citation>
    <scope>NUCLEOTIDE SEQUENCE [LARGE SCALE GENOMIC DNA]</scope>
    <source>
        <strain evidence="2">EP-1</strain>
        <tissue evidence="2">Whole</tissue>
    </source>
</reference>
<proteinExistence type="predicted"/>
<feature type="non-terminal residue" evidence="2">
    <location>
        <position position="1"/>
    </location>
</feature>
<dbReference type="Proteomes" id="UP001381693">
    <property type="component" value="Unassembled WGS sequence"/>
</dbReference>
<dbReference type="EMBL" id="JAXCGZ010002350">
    <property type="protein sequence ID" value="KAK7084008.1"/>
    <property type="molecule type" value="Genomic_DNA"/>
</dbReference>